<feature type="compositionally biased region" description="Polar residues" evidence="1">
    <location>
        <begin position="119"/>
        <end position="135"/>
    </location>
</feature>
<dbReference type="EMBL" id="ML736283">
    <property type="protein sequence ID" value="KAE8374503.1"/>
    <property type="molecule type" value="Genomic_DNA"/>
</dbReference>
<evidence type="ECO:0000313" key="4">
    <source>
        <dbReference type="Proteomes" id="UP000326198"/>
    </source>
</evidence>
<evidence type="ECO:0000313" key="3">
    <source>
        <dbReference type="EMBL" id="KAE8374503.1"/>
    </source>
</evidence>
<feature type="region of interest" description="Disordered" evidence="1">
    <location>
        <begin position="242"/>
        <end position="270"/>
    </location>
</feature>
<evidence type="ECO:0000256" key="2">
    <source>
        <dbReference type="SAM" id="Phobius"/>
    </source>
</evidence>
<dbReference type="Proteomes" id="UP000326198">
    <property type="component" value="Unassembled WGS sequence"/>
</dbReference>
<dbReference type="AlphaFoldDB" id="A0A5N7AXP5"/>
<evidence type="ECO:0000256" key="1">
    <source>
        <dbReference type="SAM" id="MobiDB-lite"/>
    </source>
</evidence>
<organism evidence="3 4">
    <name type="scientific">Aspergillus bertholletiae</name>
    <dbReference type="NCBI Taxonomy" id="1226010"/>
    <lineage>
        <taxon>Eukaryota</taxon>
        <taxon>Fungi</taxon>
        <taxon>Dikarya</taxon>
        <taxon>Ascomycota</taxon>
        <taxon>Pezizomycotina</taxon>
        <taxon>Eurotiomycetes</taxon>
        <taxon>Eurotiomycetidae</taxon>
        <taxon>Eurotiales</taxon>
        <taxon>Aspergillaceae</taxon>
        <taxon>Aspergillus</taxon>
        <taxon>Aspergillus subgen. Circumdati</taxon>
    </lineage>
</organism>
<keyword evidence="4" id="KW-1185">Reference proteome</keyword>
<protein>
    <submittedName>
        <fullName evidence="3">Uncharacterized protein</fullName>
    </submittedName>
</protein>
<feature type="transmembrane region" description="Helical" evidence="2">
    <location>
        <begin position="12"/>
        <end position="33"/>
    </location>
</feature>
<proteinExistence type="predicted"/>
<dbReference type="PANTHER" id="PTHR40623">
    <property type="entry name" value="INTEGRAL MEMBRANE PROTEIN"/>
    <property type="match status" value="1"/>
</dbReference>
<keyword evidence="2" id="KW-1133">Transmembrane helix</keyword>
<sequence>MRFWVDWALWQKLSFVLAGLLFLVLIYSLCVLFHNRQVTRKHAAADAHQKAIQDAEQHLMLPEVNEVPFGARALERGVLVEGIWTPGQESPVEPNTPARRESAGPALTQPPASPRTMVQKPTQTYMPESLPSQSGPRGAPTVSDIRAESPDSLYVNPQYASEYRQSDVQPVAKPHDVIDLEVSRSKLRLSSRGSWISKPFDKRIPGTEGGHPRTSSEEFRRRISKLFDENVQARPIEMFQLQSDSSQSADGHPNELIPDPSMHRLNHAVH</sequence>
<gene>
    <name evidence="3" type="ORF">BDV26DRAFT_42516</name>
</gene>
<keyword evidence="2" id="KW-0812">Transmembrane</keyword>
<dbReference type="PANTHER" id="PTHR40623:SF2">
    <property type="entry name" value="INTEGRAL MEMBRANE PROTEIN"/>
    <property type="match status" value="1"/>
</dbReference>
<accession>A0A5N7AXP5</accession>
<dbReference type="OrthoDB" id="5426165at2759"/>
<name>A0A5N7AXP5_9EURO</name>
<reference evidence="3 4" key="1">
    <citation type="submission" date="2019-04" db="EMBL/GenBank/DDBJ databases">
        <title>Friends and foes A comparative genomics studyof 23 Aspergillus species from section Flavi.</title>
        <authorList>
            <consortium name="DOE Joint Genome Institute"/>
            <person name="Kjaerbolling I."/>
            <person name="Vesth T."/>
            <person name="Frisvad J.C."/>
            <person name="Nybo J.L."/>
            <person name="Theobald S."/>
            <person name="Kildgaard S."/>
            <person name="Isbrandt T."/>
            <person name="Kuo A."/>
            <person name="Sato A."/>
            <person name="Lyhne E.K."/>
            <person name="Kogle M.E."/>
            <person name="Wiebenga A."/>
            <person name="Kun R.S."/>
            <person name="Lubbers R.J."/>
            <person name="Makela M.R."/>
            <person name="Barry K."/>
            <person name="Chovatia M."/>
            <person name="Clum A."/>
            <person name="Daum C."/>
            <person name="Haridas S."/>
            <person name="He G."/>
            <person name="LaButti K."/>
            <person name="Lipzen A."/>
            <person name="Mondo S."/>
            <person name="Riley R."/>
            <person name="Salamov A."/>
            <person name="Simmons B.A."/>
            <person name="Magnuson J.K."/>
            <person name="Henrissat B."/>
            <person name="Mortensen U.H."/>
            <person name="Larsen T.O."/>
            <person name="Devries R.P."/>
            <person name="Grigoriev I.V."/>
            <person name="Machida M."/>
            <person name="Baker S.E."/>
            <person name="Andersen M.R."/>
        </authorList>
    </citation>
    <scope>NUCLEOTIDE SEQUENCE [LARGE SCALE GENOMIC DNA]</scope>
    <source>
        <strain evidence="3 4">IBT 29228</strain>
    </source>
</reference>
<keyword evidence="2" id="KW-0472">Membrane</keyword>
<feature type="region of interest" description="Disordered" evidence="1">
    <location>
        <begin position="85"/>
        <end position="149"/>
    </location>
</feature>